<name>Q6QW40_AZOBR</name>
<dbReference type="InterPro" id="IPR036388">
    <property type="entry name" value="WH-like_DNA-bd_sf"/>
</dbReference>
<dbReference type="SMART" id="SM00421">
    <property type="entry name" value="HTH_LUXR"/>
    <property type="match status" value="1"/>
</dbReference>
<proteinExistence type="predicted"/>
<geneLocation type="plasmid" evidence="2">
    <name>90 MDa</name>
</geneLocation>
<dbReference type="GO" id="GO:0006355">
    <property type="term" value="P:regulation of DNA-templated transcription"/>
    <property type="evidence" value="ECO:0007669"/>
    <property type="project" value="InterPro"/>
</dbReference>
<dbReference type="EMBL" id="AY523974">
    <property type="protein sequence ID" value="AAS83080.1"/>
    <property type="molecule type" value="Genomic_DNA"/>
</dbReference>
<keyword evidence="2" id="KW-0614">Plasmid</keyword>
<reference evidence="2" key="1">
    <citation type="journal article" date="2004" name="FEMS Microbiol. Lett.">
        <title>Annotation of the pRhico plasmid of Azospirillum brasilense reveals its role in determining the outer surface composition.</title>
        <authorList>
            <person name="Vanbleu E."/>
            <person name="Marchal K."/>
            <person name="Lambrecht M."/>
            <person name="Mathys J."/>
            <person name="Vanderleyden J."/>
        </authorList>
    </citation>
    <scope>NUCLEOTIDE SEQUENCE</scope>
    <source>
        <plasmid evidence="2">90 MDa</plasmid>
    </source>
</reference>
<accession>Q6QW40</accession>
<feature type="domain" description="HTH luxR-type" evidence="1">
    <location>
        <begin position="288"/>
        <end position="353"/>
    </location>
</feature>
<evidence type="ECO:0000259" key="1">
    <source>
        <dbReference type="SMART" id="SM00421"/>
    </source>
</evidence>
<dbReference type="SUPFAM" id="SSF46894">
    <property type="entry name" value="C-terminal effector domain of the bipartite response regulators"/>
    <property type="match status" value="1"/>
</dbReference>
<dbReference type="Gene3D" id="1.10.10.10">
    <property type="entry name" value="Winged helix-like DNA-binding domain superfamily/Winged helix DNA-binding domain"/>
    <property type="match status" value="1"/>
</dbReference>
<sequence length="364" mass="39266">MSCLLAWCSRMVPLSLPLDIPSAASALIEAASEIGGAVVMYTHDDRIAWANDAQRRLVPDLRYDASETYATIFWRMLETGRIGNTMAARNPQQWLDFAVATRHSMANMEFVNTYPWGQMLVSQLRLDNGVSIQARVDLAIAGVDRYFNAPAVGVGVVMAAKAQREMKTFQATLDGLELGLALVNRSGSIIHANGSMRDLIEQRDGLEEAANRSLCACDQCDDMVLQQAIEAAAERPIRTPVLLPIRRLNGRSPHLLAVSSGASPGTAVVVVSRFGESIDDIASALQQAFNLTAAEAQVTARLGAGMSIAEISQERGVSEGTVYNQVKAIKASLRRSSFAAKGLHDISALVMKVAAIARAFRAHN</sequence>
<evidence type="ECO:0000313" key="2">
    <source>
        <dbReference type="EMBL" id="AAS83080.1"/>
    </source>
</evidence>
<dbReference type="GO" id="GO:0003677">
    <property type="term" value="F:DNA binding"/>
    <property type="evidence" value="ECO:0007669"/>
    <property type="project" value="InterPro"/>
</dbReference>
<gene>
    <name evidence="2" type="ORF">pRhico092</name>
</gene>
<dbReference type="InterPro" id="IPR000792">
    <property type="entry name" value="Tscrpt_reg_LuxR_C"/>
</dbReference>
<organism evidence="2">
    <name type="scientific">Azospirillum brasilense</name>
    <dbReference type="NCBI Taxonomy" id="192"/>
    <lineage>
        <taxon>Bacteria</taxon>
        <taxon>Pseudomonadati</taxon>
        <taxon>Pseudomonadota</taxon>
        <taxon>Alphaproteobacteria</taxon>
        <taxon>Rhodospirillales</taxon>
        <taxon>Azospirillaceae</taxon>
        <taxon>Azospirillum</taxon>
    </lineage>
</organism>
<dbReference type="AlphaFoldDB" id="Q6QW40"/>
<dbReference type="InterPro" id="IPR016032">
    <property type="entry name" value="Sig_transdc_resp-reg_C-effctor"/>
</dbReference>
<protein>
    <recommendedName>
        <fullName evidence="1">HTH luxR-type domain-containing protein</fullName>
    </recommendedName>
</protein>